<dbReference type="Pfam" id="PF00753">
    <property type="entry name" value="Lactamase_B"/>
    <property type="match status" value="1"/>
</dbReference>
<dbReference type="AlphaFoldDB" id="A0A1C3UDY5"/>
<keyword evidence="2" id="KW-0479">Metal-binding</keyword>
<dbReference type="InterPro" id="IPR001279">
    <property type="entry name" value="Metallo-B-lactamas"/>
</dbReference>
<gene>
    <name evidence="6" type="ORF">GA0061101_102178</name>
</gene>
<keyword evidence="4" id="KW-0862">Zinc</keyword>
<dbReference type="InterPro" id="IPR051013">
    <property type="entry name" value="MBL_superfamily_lactonases"/>
</dbReference>
<comment type="similarity">
    <text evidence="1">Belongs to the metallo-beta-lactamase superfamily.</text>
</comment>
<dbReference type="SUPFAM" id="SSF56281">
    <property type="entry name" value="Metallo-hydrolase/oxidoreductase"/>
    <property type="match status" value="1"/>
</dbReference>
<keyword evidence="3" id="KW-0378">Hydrolase</keyword>
<dbReference type="CDD" id="cd07720">
    <property type="entry name" value="OPHC2-like_MBL-fold"/>
    <property type="match status" value="1"/>
</dbReference>
<dbReference type="EMBL" id="FMAF01000002">
    <property type="protein sequence ID" value="SCB13577.1"/>
    <property type="molecule type" value="Genomic_DNA"/>
</dbReference>
<dbReference type="InterPro" id="IPR036866">
    <property type="entry name" value="RibonucZ/Hydroxyglut_hydro"/>
</dbReference>
<dbReference type="OrthoDB" id="9773738at2"/>
<accession>A0A1C3UDY5</accession>
<organism evidence="6 7">
    <name type="scientific">Rhizobium lusitanum</name>
    <dbReference type="NCBI Taxonomy" id="293958"/>
    <lineage>
        <taxon>Bacteria</taxon>
        <taxon>Pseudomonadati</taxon>
        <taxon>Pseudomonadota</taxon>
        <taxon>Alphaproteobacteria</taxon>
        <taxon>Hyphomicrobiales</taxon>
        <taxon>Rhizobiaceae</taxon>
        <taxon>Rhizobium/Agrobacterium group</taxon>
        <taxon>Rhizobium</taxon>
    </lineage>
</organism>
<dbReference type="PANTHER" id="PTHR42978:SF6">
    <property type="entry name" value="QUORUM-QUENCHING LACTONASE YTNP-RELATED"/>
    <property type="match status" value="1"/>
</dbReference>
<evidence type="ECO:0000313" key="6">
    <source>
        <dbReference type="EMBL" id="SCB13577.1"/>
    </source>
</evidence>
<proteinExistence type="inferred from homology"/>
<dbReference type="Proteomes" id="UP000199205">
    <property type="component" value="Unassembled WGS sequence"/>
</dbReference>
<dbReference type="SMART" id="SM00849">
    <property type="entry name" value="Lactamase_B"/>
    <property type="match status" value="1"/>
</dbReference>
<sequence>MTSKFRHFGQYDVILLHDGVFEPSIDVLIHADGSVARQRVIEAWGKPTLRVDVNCFALRGADGIILVDAGTGTSWGPNYGHARSALREAGIAPEQVQHILITHLHGDHALGLLDGDTPYFPHADVFVPDRDLAFFTDPAAREATPEARRGGFKVAEQLQRVYGSRVRRIEEGPVLAGIEARSLPGHTPGHTGYLVRGEDKHLLIWGDALHMGNLQPGDPKIGLIFDLDAEMALRTRQAVLEDAAREGWIIAGGHITGFGRVRRASEGYQIVPV</sequence>
<name>A0A1C3UDY5_9HYPH</name>
<evidence type="ECO:0000256" key="3">
    <source>
        <dbReference type="ARBA" id="ARBA00022801"/>
    </source>
</evidence>
<dbReference type="GO" id="GO:0016787">
    <property type="term" value="F:hydrolase activity"/>
    <property type="evidence" value="ECO:0007669"/>
    <property type="project" value="UniProtKB-KW"/>
</dbReference>
<feature type="domain" description="Metallo-beta-lactamase" evidence="5">
    <location>
        <begin position="52"/>
        <end position="254"/>
    </location>
</feature>
<dbReference type="RefSeq" id="WP_092573102.1">
    <property type="nucleotide sequence ID" value="NZ_FMAF01000002.1"/>
</dbReference>
<evidence type="ECO:0000259" key="5">
    <source>
        <dbReference type="SMART" id="SM00849"/>
    </source>
</evidence>
<reference evidence="6 7" key="1">
    <citation type="submission" date="2016-08" db="EMBL/GenBank/DDBJ databases">
        <authorList>
            <person name="Seilhamer J.J."/>
        </authorList>
    </citation>
    <scope>NUCLEOTIDE SEQUENCE [LARGE SCALE GENOMIC DNA]</scope>
    <source>
        <strain evidence="6 7">P1-7</strain>
    </source>
</reference>
<dbReference type="GO" id="GO:0046872">
    <property type="term" value="F:metal ion binding"/>
    <property type="evidence" value="ECO:0007669"/>
    <property type="project" value="UniProtKB-KW"/>
</dbReference>
<dbReference type="PANTHER" id="PTHR42978">
    <property type="entry name" value="QUORUM-QUENCHING LACTONASE YTNP-RELATED-RELATED"/>
    <property type="match status" value="1"/>
</dbReference>
<evidence type="ECO:0000256" key="4">
    <source>
        <dbReference type="ARBA" id="ARBA00022833"/>
    </source>
</evidence>
<evidence type="ECO:0000313" key="7">
    <source>
        <dbReference type="Proteomes" id="UP000199205"/>
    </source>
</evidence>
<evidence type="ECO:0000256" key="2">
    <source>
        <dbReference type="ARBA" id="ARBA00022723"/>
    </source>
</evidence>
<dbReference type="Gene3D" id="3.60.15.10">
    <property type="entry name" value="Ribonuclease Z/Hydroxyacylglutathione hydrolase-like"/>
    <property type="match status" value="1"/>
</dbReference>
<protein>
    <submittedName>
        <fullName evidence="6">Glyoxylase, beta-lactamase superfamily II</fullName>
    </submittedName>
</protein>
<evidence type="ECO:0000256" key="1">
    <source>
        <dbReference type="ARBA" id="ARBA00007749"/>
    </source>
</evidence>